<dbReference type="InterPro" id="IPR016024">
    <property type="entry name" value="ARM-type_fold"/>
</dbReference>
<accession>A0A5P8K3U9</accession>
<dbReference type="InterPro" id="IPR011989">
    <property type="entry name" value="ARM-like"/>
</dbReference>
<sequence>MSDALTVGELVGFIRADDSGMRRGLANSQLRMRGFQVDTEGRLRDLRGRFVNESQVMAMSLRDDLTGAITVANNATNQFTRDANGRLRDLQGRFVRTGEAARQMGDNTRTALRGASSEGDRFAGVLGRIVGAAGGLARVAAGAAPIAGAIGAALPLAAALVATLQNIAPAAGVGATALLAMQQASGVVKLAAVGMGDALSAALDPAKAQEFEEALAKLSPEAKQFALAVKEAAPALRDLQQDVQNRVFRGLAEDLERAGAAALPVVRRELLATAGAVNLMGKGVIDAAKNLAEDGTLGKAMGSASKGLLNLSFIPGIVATALGQVAAAAGPSFERLTEKAGDAAFRIGDKLGEAFESGAMERAIEDAIDLIGDLFDVVGNVGSIFGSIFEAADVSGGGLIGTLKTITEALDEAFASEPVQAGLSALFETVAKLASTAAPLLGQALGVLGPVLEALGPPAQRLIEALGEALAPVIEALEPVLVTAAEAVGALVDAALPLLPVVGELAAALLPALTPLLEACVTVFEALAPVIEETAGILMDTLAPILENLPGIIEPLAEILATTLVAGITILGELIEELGPTLVTLGEAFGELLVAVAPLLEMIAQLVAEGLAAMMPVIEELIPVIAALAVMLGGFLADVISGVMVPVLQAVIALLQGDFSGAWEYAKQAVINAGLAVISAVTGMASGVFDGVRRAISHLASMPGQAVGVLGNLGGLLMSAGSSLIQGFIDGIMSRLADVASAASSVVSAARDYFPFSPAKKGPFSGRGYSVYSGRALVTDFARGMEAAMPSVRSALDGMPGLGPVLGGLGIGGGLALPGELSMAGLGSLGTPGAQAVDVNVRLRVDGSDETLLRMVRGWVDIEGGGDVQTALGKAV</sequence>
<keyword evidence="1" id="KW-1133">Transmembrane helix</keyword>
<dbReference type="AlphaFoldDB" id="A0A5P8K3U9"/>
<keyword evidence="1" id="KW-0472">Membrane</keyword>
<dbReference type="RefSeq" id="WP_152168938.1">
    <property type="nucleotide sequence ID" value="NZ_CP045096.1"/>
</dbReference>
<feature type="transmembrane region" description="Helical" evidence="1">
    <location>
        <begin position="669"/>
        <end position="689"/>
    </location>
</feature>
<evidence type="ECO:0008006" key="4">
    <source>
        <dbReference type="Google" id="ProtNLM"/>
    </source>
</evidence>
<dbReference type="KEGG" id="sphv:F9278_15965"/>
<evidence type="ECO:0000313" key="3">
    <source>
        <dbReference type="Proteomes" id="UP000327294"/>
    </source>
</evidence>
<evidence type="ECO:0000313" key="2">
    <source>
        <dbReference type="EMBL" id="QFQ97462.1"/>
    </source>
</evidence>
<feature type="transmembrane region" description="Helical" evidence="1">
    <location>
        <begin position="621"/>
        <end position="648"/>
    </location>
</feature>
<dbReference type="Gene3D" id="1.25.10.10">
    <property type="entry name" value="Leucine-rich Repeat Variant"/>
    <property type="match status" value="1"/>
</dbReference>
<dbReference type="Proteomes" id="UP000327294">
    <property type="component" value="Chromosome"/>
</dbReference>
<feature type="transmembrane region" description="Helical" evidence="1">
    <location>
        <begin position="709"/>
        <end position="729"/>
    </location>
</feature>
<keyword evidence="1" id="KW-0812">Transmembrane</keyword>
<organism evidence="2 3">
    <name type="scientific">Streptomyces phaeolivaceus</name>
    <dbReference type="NCBI Taxonomy" id="2653200"/>
    <lineage>
        <taxon>Bacteria</taxon>
        <taxon>Bacillati</taxon>
        <taxon>Actinomycetota</taxon>
        <taxon>Actinomycetes</taxon>
        <taxon>Kitasatosporales</taxon>
        <taxon>Streptomycetaceae</taxon>
        <taxon>Streptomyces</taxon>
    </lineage>
</organism>
<dbReference type="EMBL" id="CP045096">
    <property type="protein sequence ID" value="QFQ97462.1"/>
    <property type="molecule type" value="Genomic_DNA"/>
</dbReference>
<evidence type="ECO:0000256" key="1">
    <source>
        <dbReference type="SAM" id="Phobius"/>
    </source>
</evidence>
<proteinExistence type="predicted"/>
<name>A0A5P8K3U9_9ACTN</name>
<reference evidence="2 3" key="1">
    <citation type="submission" date="2019-10" db="EMBL/GenBank/DDBJ databases">
        <title>Streptomyces sp. strain GY16 isolated from leaves of Broussonetia papyrifera.</title>
        <authorList>
            <person name="Mo P."/>
        </authorList>
    </citation>
    <scope>NUCLEOTIDE SEQUENCE [LARGE SCALE GENOMIC DNA]</scope>
    <source>
        <strain evidence="2 3">GY16</strain>
    </source>
</reference>
<protein>
    <recommendedName>
        <fullName evidence="4">Tape measure protein</fullName>
    </recommendedName>
</protein>
<gene>
    <name evidence="2" type="ORF">F9278_15965</name>
</gene>
<dbReference type="SUPFAM" id="SSF48371">
    <property type="entry name" value="ARM repeat"/>
    <property type="match status" value="1"/>
</dbReference>
<keyword evidence="3" id="KW-1185">Reference proteome</keyword>